<evidence type="ECO:0000313" key="5">
    <source>
        <dbReference type="EMBL" id="PTU78222.1"/>
    </source>
</evidence>
<dbReference type="Proteomes" id="UP000244052">
    <property type="component" value="Unassembled WGS sequence"/>
</dbReference>
<dbReference type="SUPFAM" id="SSF116734">
    <property type="entry name" value="DNA methylase specificity domain"/>
    <property type="match status" value="2"/>
</dbReference>
<comment type="similarity">
    <text evidence="1">Belongs to the type-I restriction system S methylase family.</text>
</comment>
<dbReference type="InterPro" id="IPR051212">
    <property type="entry name" value="Type-I_RE_S_subunit"/>
</dbReference>
<dbReference type="InterPro" id="IPR000055">
    <property type="entry name" value="Restrct_endonuc_typeI_TRD"/>
</dbReference>
<dbReference type="GO" id="GO:0004519">
    <property type="term" value="F:endonuclease activity"/>
    <property type="evidence" value="ECO:0007669"/>
    <property type="project" value="UniProtKB-KW"/>
</dbReference>
<dbReference type="Pfam" id="PF01420">
    <property type="entry name" value="Methylase_S"/>
    <property type="match status" value="1"/>
</dbReference>
<gene>
    <name evidence="5" type="ORF">DBO86_15325</name>
</gene>
<sequence length="445" mass="50171">MTFPSYPKYKASGFTWLGNVPEHWVLKRLGHYFDERRERASDTEFEPLSVTKHGIVPRLESATKTQDGDNRKKVLAGDFVINSRSDRKGSSGLSPLDGSVSLICTVLIPTGLYGPFIHHLFRSEPFQEEYYRWGKGIVADLWSTNFSDMKNIVLGVPSETEQIQIARFLDHETARIDALIEEQQRLIELLKEKRQAIISHAVTKGLDPTVQMKDSGVEWLGEVPAHWVVADLKWFWSVTDCKHITAEFVDDGTPLASIREVQCRYVTLENAKQTTEVFYRQLIEAGRKPVAGDLIFSRNATVGEVAQVADWHPPFAMGQDVCLLKKQFEWLSSDYLQAVLRSPVVTVQLDNLMIGSTFKRVNVEDIRGLVVPMPPVDEQQQIAEYLNSEAGLFDSLLSECKVMIGLLQERRSALISAAVTGKIDVRGWRPPARTQAPKFEVAEAV</sequence>
<dbReference type="GO" id="GO:0003677">
    <property type="term" value="F:DNA binding"/>
    <property type="evidence" value="ECO:0007669"/>
    <property type="project" value="UniProtKB-KW"/>
</dbReference>
<keyword evidence="5" id="KW-0378">Hydrolase</keyword>
<dbReference type="PANTHER" id="PTHR43140:SF1">
    <property type="entry name" value="TYPE I RESTRICTION ENZYME ECOKI SPECIFICITY SUBUNIT"/>
    <property type="match status" value="1"/>
</dbReference>
<dbReference type="Gene3D" id="3.90.220.20">
    <property type="entry name" value="DNA methylase specificity domains"/>
    <property type="match status" value="2"/>
</dbReference>
<evidence type="ECO:0000259" key="4">
    <source>
        <dbReference type="Pfam" id="PF01420"/>
    </source>
</evidence>
<keyword evidence="5" id="KW-0255">Endonuclease</keyword>
<keyword evidence="5" id="KW-0540">Nuclease</keyword>
<dbReference type="InterPro" id="IPR044946">
    <property type="entry name" value="Restrct_endonuc_typeI_TRD_sf"/>
</dbReference>
<protein>
    <submittedName>
        <fullName evidence="5">Restriction endonuclease subunit S</fullName>
    </submittedName>
</protein>
<evidence type="ECO:0000313" key="6">
    <source>
        <dbReference type="Proteomes" id="UP000244052"/>
    </source>
</evidence>
<evidence type="ECO:0000256" key="3">
    <source>
        <dbReference type="ARBA" id="ARBA00023125"/>
    </source>
</evidence>
<proteinExistence type="inferred from homology"/>
<keyword evidence="3" id="KW-0238">DNA-binding</keyword>
<dbReference type="AlphaFoldDB" id="A0A2T5PKG9"/>
<keyword evidence="2" id="KW-0680">Restriction system</keyword>
<dbReference type="PANTHER" id="PTHR43140">
    <property type="entry name" value="TYPE-1 RESTRICTION ENZYME ECOKI SPECIFICITY PROTEIN"/>
    <property type="match status" value="1"/>
</dbReference>
<dbReference type="RefSeq" id="WP_108234124.1">
    <property type="nucleotide sequence ID" value="NZ_QASO01000093.1"/>
</dbReference>
<reference evidence="5 6" key="1">
    <citation type="submission" date="2018-04" db="EMBL/GenBank/DDBJ databases">
        <title>Pseudomonas sp. nov., isolated from mangrove soil.</title>
        <authorList>
            <person name="Chen C."/>
        </authorList>
    </citation>
    <scope>NUCLEOTIDE SEQUENCE [LARGE SCALE GENOMIC DNA]</scope>
    <source>
        <strain evidence="5 6">JCM 14246</strain>
    </source>
</reference>
<evidence type="ECO:0000256" key="2">
    <source>
        <dbReference type="ARBA" id="ARBA00022747"/>
    </source>
</evidence>
<feature type="domain" description="Type I restriction modification DNA specificity" evidence="4">
    <location>
        <begin position="289"/>
        <end position="387"/>
    </location>
</feature>
<keyword evidence="6" id="KW-1185">Reference proteome</keyword>
<name>A0A2T5PKG9_ECTOL</name>
<dbReference type="GO" id="GO:0009307">
    <property type="term" value="P:DNA restriction-modification system"/>
    <property type="evidence" value="ECO:0007669"/>
    <property type="project" value="UniProtKB-KW"/>
</dbReference>
<accession>A0A2T5PKG9</accession>
<organism evidence="5 6">
    <name type="scientific">Ectopseudomonas oleovorans</name>
    <name type="common">Pseudomonas oleovorans</name>
    <dbReference type="NCBI Taxonomy" id="301"/>
    <lineage>
        <taxon>Bacteria</taxon>
        <taxon>Pseudomonadati</taxon>
        <taxon>Pseudomonadota</taxon>
        <taxon>Gammaproteobacteria</taxon>
        <taxon>Pseudomonadales</taxon>
        <taxon>Pseudomonadaceae</taxon>
        <taxon>Ectopseudomonas</taxon>
    </lineage>
</organism>
<dbReference type="Gene3D" id="1.10.287.1120">
    <property type="entry name" value="Bipartite methylase S protein"/>
    <property type="match status" value="1"/>
</dbReference>
<dbReference type="EMBL" id="QASO01000093">
    <property type="protein sequence ID" value="PTU78222.1"/>
    <property type="molecule type" value="Genomic_DNA"/>
</dbReference>
<comment type="caution">
    <text evidence="5">The sequence shown here is derived from an EMBL/GenBank/DDBJ whole genome shotgun (WGS) entry which is preliminary data.</text>
</comment>
<evidence type="ECO:0000256" key="1">
    <source>
        <dbReference type="ARBA" id="ARBA00010923"/>
    </source>
</evidence>